<protein>
    <submittedName>
        <fullName evidence="1">Uncharacterized protein</fullName>
    </submittedName>
</protein>
<dbReference type="GeneID" id="16574720"/>
<dbReference type="EMBL" id="KF147891">
    <property type="protein sequence ID" value="AGS81918.1"/>
    <property type="molecule type" value="Genomic_DNA"/>
</dbReference>
<dbReference type="RefSeq" id="YP_008433365.1">
    <property type="nucleotide sequence ID" value="NC_022096.1"/>
</dbReference>
<reference evidence="1 2" key="1">
    <citation type="journal article" date="2014" name="Genome Announc.">
        <title>Complete Genome Sequence of the Novel Giant Pseudomonas Phage PaBG.</title>
        <authorList>
            <person name="Sykilinda N.N."/>
            <person name="Bondar A.A."/>
            <person name="Gorshkova A.S."/>
            <person name="Kurochkina L.P."/>
            <person name="Kulikov E.E."/>
            <person name="Shneider M.M."/>
            <person name="Kadykov V.A."/>
            <person name="Solovjeva N.V."/>
            <person name="Kabilov M.R."/>
            <person name="Mesyanzhinov V.V."/>
            <person name="Vlassov V.V."/>
            <person name="Drukker V.V."/>
            <person name="Miroshnikov K.A."/>
        </authorList>
    </citation>
    <scope>NUCLEOTIDE SEQUENCE [LARGE SCALE GENOMIC DNA]</scope>
</reference>
<dbReference type="KEGG" id="vg:16574720"/>
<proteinExistence type="predicted"/>
<organism evidence="1 2">
    <name type="scientific">Pseudomonas phage PaBG</name>
    <dbReference type="NCBI Taxonomy" id="1335230"/>
    <lineage>
        <taxon>Viruses</taxon>
        <taxon>Duplodnaviria</taxon>
        <taxon>Heunggongvirae</taxon>
        <taxon>Uroviricota</taxon>
        <taxon>Caudoviricetes</taxon>
        <taxon>Baikalvirus</taxon>
        <taxon>Baikalvirus PaBG</taxon>
    </lineage>
</organism>
<accession>S5WB14</accession>
<evidence type="ECO:0000313" key="2">
    <source>
        <dbReference type="Proteomes" id="UP000015545"/>
    </source>
</evidence>
<keyword evidence="2" id="KW-1185">Reference proteome</keyword>
<gene>
    <name evidence="1" type="ORF">PaBG_00034</name>
</gene>
<name>S5WB14_9CAUD</name>
<evidence type="ECO:0000313" key="1">
    <source>
        <dbReference type="EMBL" id="AGS81918.1"/>
    </source>
</evidence>
<dbReference type="Proteomes" id="UP000015545">
    <property type="component" value="Segment"/>
</dbReference>
<sequence length="129" mass="15055">MLFGKDLNRRSIRSATPKARSLSTAQQILSLFRIEFISTIDGEEYFFVGHVRANFLTEALSIMGAYANRRGSSNYRVHRKFDLGKDRSWMHGAKDYKVKVLEVKRYDHEIYETRRNEGLYNEAVLCAQK</sequence>